<dbReference type="Proteomes" id="UP000656042">
    <property type="component" value="Unassembled WGS sequence"/>
</dbReference>
<proteinExistence type="predicted"/>
<dbReference type="PANTHER" id="PTHR33973">
    <property type="entry name" value="OS07G0153300 PROTEIN"/>
    <property type="match status" value="1"/>
</dbReference>
<dbReference type="PANTHER" id="PTHR33973:SF4">
    <property type="entry name" value="OS07G0153300 PROTEIN"/>
    <property type="match status" value="1"/>
</dbReference>
<organism evidence="1 2">
    <name type="scientific">Mangrovihabitans endophyticus</name>
    <dbReference type="NCBI Taxonomy" id="1751298"/>
    <lineage>
        <taxon>Bacteria</taxon>
        <taxon>Bacillati</taxon>
        <taxon>Actinomycetota</taxon>
        <taxon>Actinomycetes</taxon>
        <taxon>Micromonosporales</taxon>
        <taxon>Micromonosporaceae</taxon>
        <taxon>Mangrovihabitans</taxon>
    </lineage>
</organism>
<protein>
    <submittedName>
        <fullName evidence="1">DUF1365 domain-containing protein</fullName>
    </submittedName>
</protein>
<comment type="caution">
    <text evidence="1">The sequence shown here is derived from an EMBL/GenBank/DDBJ whole genome shotgun (WGS) entry which is preliminary data.</text>
</comment>
<dbReference type="EMBL" id="BMMX01000003">
    <property type="protein sequence ID" value="GGK80185.1"/>
    <property type="molecule type" value="Genomic_DNA"/>
</dbReference>
<reference evidence="1" key="1">
    <citation type="journal article" date="2014" name="Int. J. Syst. Evol. Microbiol.">
        <title>Complete genome sequence of Corynebacterium casei LMG S-19264T (=DSM 44701T), isolated from a smear-ripened cheese.</title>
        <authorList>
            <consortium name="US DOE Joint Genome Institute (JGI-PGF)"/>
            <person name="Walter F."/>
            <person name="Albersmeier A."/>
            <person name="Kalinowski J."/>
            <person name="Ruckert C."/>
        </authorList>
    </citation>
    <scope>NUCLEOTIDE SEQUENCE</scope>
    <source>
        <strain evidence="1">CGMCC 4.7299</strain>
    </source>
</reference>
<dbReference type="AlphaFoldDB" id="A0A8J3BXF3"/>
<evidence type="ECO:0000313" key="1">
    <source>
        <dbReference type="EMBL" id="GGK80185.1"/>
    </source>
</evidence>
<sequence length="231" mass="25858">MVTPQIFDCEVRHVRTAPLRHAFAYRTYQWLVDLDHLPRRRWLASFQARDHLGDPRRSIRANVEAYLAGHGIDLDGGPIRMLTNARVLGHVFNPLSVFWCHHADGRLAAVVAEVHNTYGGRHCYLLRPGQERTDKTFYVSPFFAVDGSYRLSLPEPGPGRPLALTVALDQNGHRPFVATLRGAGRPATTHSLLAAAVRHPLVTLAVSARIKIQGIRLYARGLPVHPREVHS</sequence>
<dbReference type="Pfam" id="PF07103">
    <property type="entry name" value="DUF1365"/>
    <property type="match status" value="1"/>
</dbReference>
<reference evidence="1" key="2">
    <citation type="submission" date="2020-09" db="EMBL/GenBank/DDBJ databases">
        <authorList>
            <person name="Sun Q."/>
            <person name="Zhou Y."/>
        </authorList>
    </citation>
    <scope>NUCLEOTIDE SEQUENCE</scope>
    <source>
        <strain evidence="1">CGMCC 4.7299</strain>
    </source>
</reference>
<accession>A0A8J3BXF3</accession>
<evidence type="ECO:0000313" key="2">
    <source>
        <dbReference type="Proteomes" id="UP000656042"/>
    </source>
</evidence>
<dbReference type="InterPro" id="IPR010775">
    <property type="entry name" value="DUF1365"/>
</dbReference>
<name>A0A8J3BXF3_9ACTN</name>
<keyword evidence="2" id="KW-1185">Reference proteome</keyword>
<gene>
    <name evidence="1" type="ORF">GCM10012284_12670</name>
</gene>